<keyword evidence="2" id="KW-1185">Reference proteome</keyword>
<accession>A0A834YKL1</accession>
<protein>
    <submittedName>
        <fullName evidence="1">Uncharacterized protein</fullName>
    </submittedName>
</protein>
<evidence type="ECO:0000313" key="1">
    <source>
        <dbReference type="EMBL" id="KAF8389765.1"/>
    </source>
</evidence>
<dbReference type="Proteomes" id="UP000655225">
    <property type="component" value="Unassembled WGS sequence"/>
</dbReference>
<name>A0A834YKL1_TETSI</name>
<gene>
    <name evidence="1" type="ORF">HHK36_024284</name>
</gene>
<proteinExistence type="predicted"/>
<organism evidence="1 2">
    <name type="scientific">Tetracentron sinense</name>
    <name type="common">Spur-leaf</name>
    <dbReference type="NCBI Taxonomy" id="13715"/>
    <lineage>
        <taxon>Eukaryota</taxon>
        <taxon>Viridiplantae</taxon>
        <taxon>Streptophyta</taxon>
        <taxon>Embryophyta</taxon>
        <taxon>Tracheophyta</taxon>
        <taxon>Spermatophyta</taxon>
        <taxon>Magnoliopsida</taxon>
        <taxon>Trochodendrales</taxon>
        <taxon>Trochodendraceae</taxon>
        <taxon>Tetracentron</taxon>
    </lineage>
</organism>
<dbReference type="OrthoDB" id="434647at2759"/>
<comment type="caution">
    <text evidence="1">The sequence shown here is derived from an EMBL/GenBank/DDBJ whole genome shotgun (WGS) entry which is preliminary data.</text>
</comment>
<dbReference type="AlphaFoldDB" id="A0A834YKL1"/>
<sequence>MEMDPELDAKKEYYFQPQDAIASDIDSIPLMPVELAIKRELAYRRKVEMLRLQQRTDFKKSPMRSQHLIGKEHAACLQAIEDAKRVREKDGEAAKVKWEELEWEMVP</sequence>
<evidence type="ECO:0000313" key="2">
    <source>
        <dbReference type="Proteomes" id="UP000655225"/>
    </source>
</evidence>
<reference evidence="1 2" key="1">
    <citation type="submission" date="2020-04" db="EMBL/GenBank/DDBJ databases">
        <title>Plant Genome Project.</title>
        <authorList>
            <person name="Zhang R.-G."/>
        </authorList>
    </citation>
    <scope>NUCLEOTIDE SEQUENCE [LARGE SCALE GENOMIC DNA]</scope>
    <source>
        <strain evidence="1">YNK0</strain>
        <tissue evidence="1">Leaf</tissue>
    </source>
</reference>
<dbReference type="EMBL" id="JABCRI010000018">
    <property type="protein sequence ID" value="KAF8389765.1"/>
    <property type="molecule type" value="Genomic_DNA"/>
</dbReference>